<comment type="subunit">
    <text evidence="3">Homodimer.</text>
</comment>
<dbReference type="SUPFAM" id="SSF53383">
    <property type="entry name" value="PLP-dependent transferases"/>
    <property type="match status" value="1"/>
</dbReference>
<dbReference type="InterPro" id="IPR004839">
    <property type="entry name" value="Aminotransferase_I/II_large"/>
</dbReference>
<dbReference type="Gene3D" id="3.40.640.10">
    <property type="entry name" value="Type I PLP-dependent aspartate aminotransferase-like (Major domain)"/>
    <property type="match status" value="1"/>
</dbReference>
<reference evidence="8 9" key="1">
    <citation type="submission" date="2017-02" db="EMBL/GenBank/DDBJ databases">
        <title>Prevalence of linear plasmids in Cutibacterium acnes isolates obtained from cancerous prostatic tissue.</title>
        <authorList>
            <person name="Davidsson S."/>
            <person name="Bruggemann H."/>
        </authorList>
    </citation>
    <scope>NUCLEOTIDE SEQUENCE [LARGE SCALE GENOMIC DNA]</scope>
    <source>
        <strain evidence="8 9">11-78</strain>
    </source>
</reference>
<sequence>MSSTNHITRQPVPPTDSVRVKAAVAAHEAADAATDRRVDTTFDKFHDRYSTRSLGLKTSPVRALFAVANRPEVVSLAGGMPNIADLPLDVVSESLKELVDTRGTVVMQYGSGQGEPEMRKHICEVMAVEGLVADPDDVTVTCGSQQGLDLVTRIFCNPSDVIMAESPAYVGALNTFASYQTEVIHVDMDDSGLVPESLREKVTAARQDGKSVKFLYTVPNYSNPSGISQSTERRREILAVADELDLLVVEDNPYGLLNLDGDPLPTLKSMDPDNVVYLGSFSKTFAPGFRIGWVLSPSFVRDKLVLAQESATLCPPVFSQFAVSSYLAHWDWRAQVDSFINMYRIRRDTMLASLAETMPEGTTWSHPSGGFFVWLTMPGAIDSAAMLPRAVTKFVAYTPGTAFYADGRGQRNIRLSFCYPTPERIKVGVERLAGVMREELEIAETFGLADERRHSRDLGPGPNLA</sequence>
<evidence type="ECO:0000256" key="5">
    <source>
        <dbReference type="ARBA" id="ARBA00022679"/>
    </source>
</evidence>
<keyword evidence="4 8" id="KW-0032">Aminotransferase</keyword>
<evidence type="ECO:0000259" key="7">
    <source>
        <dbReference type="Pfam" id="PF00155"/>
    </source>
</evidence>
<feature type="domain" description="Aminotransferase class I/classII large" evidence="7">
    <location>
        <begin position="87"/>
        <end position="432"/>
    </location>
</feature>
<dbReference type="Gene3D" id="3.90.1150.10">
    <property type="entry name" value="Aspartate Aminotransferase, domain 1"/>
    <property type="match status" value="1"/>
</dbReference>
<dbReference type="Pfam" id="PF00155">
    <property type="entry name" value="Aminotran_1_2"/>
    <property type="match status" value="1"/>
</dbReference>
<evidence type="ECO:0000256" key="2">
    <source>
        <dbReference type="ARBA" id="ARBA00007441"/>
    </source>
</evidence>
<dbReference type="EMBL" id="MVCE01000002">
    <property type="protein sequence ID" value="PGF35317.1"/>
    <property type="molecule type" value="Genomic_DNA"/>
</dbReference>
<proteinExistence type="inferred from homology"/>
<evidence type="ECO:0000256" key="1">
    <source>
        <dbReference type="ARBA" id="ARBA00001933"/>
    </source>
</evidence>
<evidence type="ECO:0000256" key="6">
    <source>
        <dbReference type="ARBA" id="ARBA00022898"/>
    </source>
</evidence>
<dbReference type="CDD" id="cd00609">
    <property type="entry name" value="AAT_like"/>
    <property type="match status" value="1"/>
</dbReference>
<organism evidence="8 9">
    <name type="scientific">Cutibacterium acnes</name>
    <name type="common">Propionibacterium acnes</name>
    <dbReference type="NCBI Taxonomy" id="1747"/>
    <lineage>
        <taxon>Bacteria</taxon>
        <taxon>Bacillati</taxon>
        <taxon>Actinomycetota</taxon>
        <taxon>Actinomycetes</taxon>
        <taxon>Propionibacteriales</taxon>
        <taxon>Propionibacteriaceae</taxon>
        <taxon>Cutibacterium</taxon>
    </lineage>
</organism>
<dbReference type="InterPro" id="IPR015424">
    <property type="entry name" value="PyrdxlP-dep_Trfase"/>
</dbReference>
<dbReference type="PANTHER" id="PTHR42790">
    <property type="entry name" value="AMINOTRANSFERASE"/>
    <property type="match status" value="1"/>
</dbReference>
<comment type="caution">
    <text evidence="8">The sequence shown here is derived from an EMBL/GenBank/DDBJ whole genome shotgun (WGS) entry which is preliminary data.</text>
</comment>
<dbReference type="GO" id="GO:1901605">
    <property type="term" value="P:alpha-amino acid metabolic process"/>
    <property type="evidence" value="ECO:0007669"/>
    <property type="project" value="TreeGrafter"/>
</dbReference>
<accession>A0AA44TJL2</accession>
<dbReference type="Proteomes" id="UP000226191">
    <property type="component" value="Unassembled WGS sequence"/>
</dbReference>
<dbReference type="PANTHER" id="PTHR42790:SF19">
    <property type="entry name" value="KYNURENINE_ALPHA-AMINOADIPATE AMINOTRANSFERASE, MITOCHONDRIAL"/>
    <property type="match status" value="1"/>
</dbReference>
<evidence type="ECO:0000256" key="3">
    <source>
        <dbReference type="ARBA" id="ARBA00011738"/>
    </source>
</evidence>
<comment type="cofactor">
    <cofactor evidence="1">
        <name>pyridoxal 5'-phosphate</name>
        <dbReference type="ChEBI" id="CHEBI:597326"/>
    </cofactor>
</comment>
<evidence type="ECO:0000256" key="4">
    <source>
        <dbReference type="ARBA" id="ARBA00022576"/>
    </source>
</evidence>
<dbReference type="InterPro" id="IPR015422">
    <property type="entry name" value="PyrdxlP-dep_Trfase_small"/>
</dbReference>
<dbReference type="AlphaFoldDB" id="A0AA44TJL2"/>
<protein>
    <submittedName>
        <fullName evidence="8">Aminotransferase</fullName>
    </submittedName>
</protein>
<keyword evidence="5" id="KW-0808">Transferase</keyword>
<dbReference type="FunFam" id="3.40.640.10:FF:000053">
    <property type="entry name" value="Aminotransferase, class I"/>
    <property type="match status" value="1"/>
</dbReference>
<evidence type="ECO:0000313" key="9">
    <source>
        <dbReference type="Proteomes" id="UP000226191"/>
    </source>
</evidence>
<dbReference type="InterPro" id="IPR015421">
    <property type="entry name" value="PyrdxlP-dep_Trfase_major"/>
</dbReference>
<keyword evidence="6" id="KW-0663">Pyridoxal phosphate</keyword>
<comment type="similarity">
    <text evidence="2">Belongs to the class-I pyridoxal-phosphate-dependent aminotransferase family.</text>
</comment>
<name>A0AA44TJL2_CUTAC</name>
<gene>
    <name evidence="8" type="ORF">B1B09_07025</name>
</gene>
<dbReference type="GO" id="GO:0008483">
    <property type="term" value="F:transaminase activity"/>
    <property type="evidence" value="ECO:0007669"/>
    <property type="project" value="UniProtKB-KW"/>
</dbReference>
<dbReference type="GO" id="GO:0030170">
    <property type="term" value="F:pyridoxal phosphate binding"/>
    <property type="evidence" value="ECO:0007669"/>
    <property type="project" value="InterPro"/>
</dbReference>
<dbReference type="InterPro" id="IPR050859">
    <property type="entry name" value="Class-I_PLP-dep_aminotransf"/>
</dbReference>
<evidence type="ECO:0000313" key="8">
    <source>
        <dbReference type="EMBL" id="PGF35317.1"/>
    </source>
</evidence>